<evidence type="ECO:0000256" key="5">
    <source>
        <dbReference type="SAM" id="Phobius"/>
    </source>
</evidence>
<dbReference type="Pfam" id="PF02361">
    <property type="entry name" value="CbiQ"/>
    <property type="match status" value="1"/>
</dbReference>
<proteinExistence type="predicted"/>
<keyword evidence="3 5" id="KW-1133">Transmembrane helix</keyword>
<protein>
    <submittedName>
        <fullName evidence="6">Energy-coupling factor transporter transmembrane protein EcfT</fullName>
    </submittedName>
</protein>
<evidence type="ECO:0000313" key="6">
    <source>
        <dbReference type="EMBL" id="HIZ40321.1"/>
    </source>
</evidence>
<reference evidence="6" key="1">
    <citation type="journal article" date="2021" name="PeerJ">
        <title>Extensive microbial diversity within the chicken gut microbiome revealed by metagenomics and culture.</title>
        <authorList>
            <person name="Gilroy R."/>
            <person name="Ravi A."/>
            <person name="Getino M."/>
            <person name="Pursley I."/>
            <person name="Horton D.L."/>
            <person name="Alikhan N.F."/>
            <person name="Baker D."/>
            <person name="Gharbi K."/>
            <person name="Hall N."/>
            <person name="Watson M."/>
            <person name="Adriaenssens E.M."/>
            <person name="Foster-Nyarko E."/>
            <person name="Jarju S."/>
            <person name="Secka A."/>
            <person name="Antonio M."/>
            <person name="Oren A."/>
            <person name="Chaudhuri R.R."/>
            <person name="La Ragione R."/>
            <person name="Hildebrand F."/>
            <person name="Pallen M.J."/>
        </authorList>
    </citation>
    <scope>NUCLEOTIDE SEQUENCE</scope>
    <source>
        <strain evidence="6">CHK179-28034</strain>
    </source>
</reference>
<dbReference type="InterPro" id="IPR003339">
    <property type="entry name" value="ABC/ECF_trnsptr_transmembrane"/>
</dbReference>
<evidence type="ECO:0000256" key="1">
    <source>
        <dbReference type="ARBA" id="ARBA00004141"/>
    </source>
</evidence>
<feature type="transmembrane region" description="Helical" evidence="5">
    <location>
        <begin position="149"/>
        <end position="170"/>
    </location>
</feature>
<keyword evidence="4 5" id="KW-0472">Membrane</keyword>
<comment type="caution">
    <text evidence="6">The sequence shown here is derived from an EMBL/GenBank/DDBJ whole genome shotgun (WGS) entry which is preliminary data.</text>
</comment>
<evidence type="ECO:0000256" key="4">
    <source>
        <dbReference type="ARBA" id="ARBA00023136"/>
    </source>
</evidence>
<feature type="transmembrane region" description="Helical" evidence="5">
    <location>
        <begin position="29"/>
        <end position="53"/>
    </location>
</feature>
<dbReference type="PANTHER" id="PTHR33514">
    <property type="entry name" value="PROTEIN ABCI12, CHLOROPLASTIC"/>
    <property type="match status" value="1"/>
</dbReference>
<dbReference type="PANTHER" id="PTHR33514:SF13">
    <property type="entry name" value="PROTEIN ABCI12, CHLOROPLASTIC"/>
    <property type="match status" value="1"/>
</dbReference>
<name>A0A9D2EMZ4_9FIRM</name>
<dbReference type="CDD" id="cd16914">
    <property type="entry name" value="EcfT"/>
    <property type="match status" value="1"/>
</dbReference>
<evidence type="ECO:0000256" key="3">
    <source>
        <dbReference type="ARBA" id="ARBA00022989"/>
    </source>
</evidence>
<sequence length="267" mass="29976">MLREMTLGQYYKADSPLHRLDPRVKLAGTLLFVITLFFPRSVLGLIVATLFLGSVIVMSRVPFSMVIRGVKPLFIIICFSAIVNLLCTPGTVLFEAGPVRITQEGIWISFYLVVRLVYLVMGSSIMTFTTTPNQLTDGLEKSLGFLQRLHIPIHELSMMISIALRFIPILTQELDKIMKAQMSRGADLESGNIFQRARKLLPVLVPLFISAIRRASDLALAMDARCYSGGEGRTKLKPLIYRRNDFIAYGILLLYVVIMIVCGFWIA</sequence>
<dbReference type="EMBL" id="DXBR01000096">
    <property type="protein sequence ID" value="HIZ40321.1"/>
    <property type="molecule type" value="Genomic_DNA"/>
</dbReference>
<feature type="transmembrane region" description="Helical" evidence="5">
    <location>
        <begin position="73"/>
        <end position="94"/>
    </location>
</feature>
<dbReference type="GO" id="GO:0005886">
    <property type="term" value="C:plasma membrane"/>
    <property type="evidence" value="ECO:0007669"/>
    <property type="project" value="TreeGrafter"/>
</dbReference>
<feature type="transmembrane region" description="Helical" evidence="5">
    <location>
        <begin position="106"/>
        <end position="129"/>
    </location>
</feature>
<gene>
    <name evidence="6" type="ORF">H9968_10470</name>
</gene>
<reference evidence="6" key="2">
    <citation type="submission" date="2021-04" db="EMBL/GenBank/DDBJ databases">
        <authorList>
            <person name="Gilroy R."/>
        </authorList>
    </citation>
    <scope>NUCLEOTIDE SEQUENCE</scope>
    <source>
        <strain evidence="6">CHK179-28034</strain>
    </source>
</reference>
<dbReference type="AlphaFoldDB" id="A0A9D2EMZ4"/>
<evidence type="ECO:0000313" key="7">
    <source>
        <dbReference type="Proteomes" id="UP000824049"/>
    </source>
</evidence>
<comment type="subcellular location">
    <subcellularLocation>
        <location evidence="1">Membrane</location>
        <topology evidence="1">Multi-pass membrane protein</topology>
    </subcellularLocation>
</comment>
<accession>A0A9D2EMZ4</accession>
<evidence type="ECO:0000256" key="2">
    <source>
        <dbReference type="ARBA" id="ARBA00022692"/>
    </source>
</evidence>
<keyword evidence="2 5" id="KW-0812">Transmembrane</keyword>
<dbReference type="Proteomes" id="UP000824049">
    <property type="component" value="Unassembled WGS sequence"/>
</dbReference>
<organism evidence="6 7">
    <name type="scientific">Candidatus Anaerobutyricum stercoris</name>
    <dbReference type="NCBI Taxonomy" id="2838457"/>
    <lineage>
        <taxon>Bacteria</taxon>
        <taxon>Bacillati</taxon>
        <taxon>Bacillota</taxon>
        <taxon>Clostridia</taxon>
        <taxon>Lachnospirales</taxon>
        <taxon>Lachnospiraceae</taxon>
        <taxon>Anaerobutyricum</taxon>
    </lineage>
</organism>
<feature type="transmembrane region" description="Helical" evidence="5">
    <location>
        <begin position="246"/>
        <end position="266"/>
    </location>
</feature>